<dbReference type="AlphaFoldDB" id="A0A8X6WKM9"/>
<organism evidence="5 6">
    <name type="scientific">Trichonephila clavipes</name>
    <name type="common">Golden silk orbweaver</name>
    <name type="synonym">Nephila clavipes</name>
    <dbReference type="NCBI Taxonomy" id="2585209"/>
    <lineage>
        <taxon>Eukaryota</taxon>
        <taxon>Metazoa</taxon>
        <taxon>Ecdysozoa</taxon>
        <taxon>Arthropoda</taxon>
        <taxon>Chelicerata</taxon>
        <taxon>Arachnida</taxon>
        <taxon>Araneae</taxon>
        <taxon>Araneomorphae</taxon>
        <taxon>Entelegynae</taxon>
        <taxon>Araneoidea</taxon>
        <taxon>Nephilidae</taxon>
        <taxon>Trichonephila</taxon>
    </lineage>
</organism>
<comment type="caution">
    <text evidence="5">The sequence shown here is derived from an EMBL/GenBank/DDBJ whole genome shotgun (WGS) entry which is preliminary data.</text>
</comment>
<comment type="subcellular location">
    <subcellularLocation>
        <location evidence="1">Nucleus</location>
    </subcellularLocation>
</comment>
<feature type="coiled-coil region" evidence="3">
    <location>
        <begin position="75"/>
        <end position="102"/>
    </location>
</feature>
<feature type="domain" description="HTH CENPB-type" evidence="4">
    <location>
        <begin position="392"/>
        <end position="462"/>
    </location>
</feature>
<dbReference type="GO" id="GO:0003677">
    <property type="term" value="F:DNA binding"/>
    <property type="evidence" value="ECO:0007669"/>
    <property type="project" value="UniProtKB-KW"/>
</dbReference>
<dbReference type="PROSITE" id="PS51253">
    <property type="entry name" value="HTH_CENPB"/>
    <property type="match status" value="1"/>
</dbReference>
<dbReference type="EMBL" id="BMAU01021438">
    <property type="protein sequence ID" value="GFY36907.1"/>
    <property type="molecule type" value="Genomic_DNA"/>
</dbReference>
<dbReference type="Proteomes" id="UP000887159">
    <property type="component" value="Unassembled WGS sequence"/>
</dbReference>
<dbReference type="InterPro" id="IPR009057">
    <property type="entry name" value="Homeodomain-like_sf"/>
</dbReference>
<dbReference type="SUPFAM" id="SSF46689">
    <property type="entry name" value="Homeodomain-like"/>
    <property type="match status" value="1"/>
</dbReference>
<keyword evidence="2" id="KW-0238">DNA-binding</keyword>
<evidence type="ECO:0000256" key="1">
    <source>
        <dbReference type="ARBA" id="ARBA00004123"/>
    </source>
</evidence>
<dbReference type="GO" id="GO:0005634">
    <property type="term" value="C:nucleus"/>
    <property type="evidence" value="ECO:0007669"/>
    <property type="project" value="UniProtKB-SubCell"/>
</dbReference>
<keyword evidence="6" id="KW-1185">Reference proteome</keyword>
<dbReference type="Gene3D" id="1.10.10.60">
    <property type="entry name" value="Homeodomain-like"/>
    <property type="match status" value="1"/>
</dbReference>
<evidence type="ECO:0000256" key="3">
    <source>
        <dbReference type="SAM" id="Coils"/>
    </source>
</evidence>
<sequence length="655" mass="73604">MAFLEKAKKQDLVLLAEELGQKVSDKMTNIELRNIIIGSKDYEEEFVRDQLSVILEERFERESEEKIARQHAIQQLRWESELNELRLEIESIRSNVKRTSCAEDRKKTSSNYRISIGRAEEHVRETSPAVLMAEATIPVTTPIKEEKGMDDLRVVYVKVKGEQEMVNAVIDTGAQMPVVRPDVVEGQSIDNRGSIQITSAFGEHEMGEVKDSNMELNDFRHGVVPVSKNLVNDMLICSSDYEVLIENSQMIRNPAKLREPSKKEGIISSTDSKSVCSQEVVTDLLPETQSLLNVPNGDLVAVKINGSNVQTNGQGIKESKGEVVLTCGFKKGILYSTRRGCPRKECIPNFIDSTRVQCCRDPITGIVNLELKAGLKILKNKEKIFSVPSSRVRKRVSKGNFPRLEQCLVSWMRQCRGQNIPMGGSLLKEKVKAFAKELESSFRLASDGLQILRKGMGYSSKNVRGKLNSSSITRFDDYVLVDTDIAVWGAPSDAEIVTLDHNNTESDEDESEELTPVTLSEAKVSLNKLRNFSFQNHVDVDILQASFVLENLLTKFDDYVLVDTDIAVWGAPSDAEIVTLDPNNTESDEDESEELTPVTLSEAKVSLNKLRNFSFQNHVDVDILQASFVLEKSIDKVRLNALKQKKITDFFDKKY</sequence>
<reference evidence="5" key="1">
    <citation type="submission" date="2020-08" db="EMBL/GenBank/DDBJ databases">
        <title>Multicomponent nature underlies the extraordinary mechanical properties of spider dragline silk.</title>
        <authorList>
            <person name="Kono N."/>
            <person name="Nakamura H."/>
            <person name="Mori M."/>
            <person name="Yoshida Y."/>
            <person name="Ohtoshi R."/>
            <person name="Malay A.D."/>
            <person name="Moran D.A.P."/>
            <person name="Tomita M."/>
            <person name="Numata K."/>
            <person name="Arakawa K."/>
        </authorList>
    </citation>
    <scope>NUCLEOTIDE SEQUENCE</scope>
</reference>
<evidence type="ECO:0000313" key="5">
    <source>
        <dbReference type="EMBL" id="GFY36907.1"/>
    </source>
</evidence>
<evidence type="ECO:0000259" key="4">
    <source>
        <dbReference type="PROSITE" id="PS51253"/>
    </source>
</evidence>
<keyword evidence="3" id="KW-0175">Coiled coil</keyword>
<accession>A0A8X6WKM9</accession>
<proteinExistence type="predicted"/>
<dbReference type="InterPro" id="IPR006600">
    <property type="entry name" value="HTH_CenpB_DNA-bd_dom"/>
</dbReference>
<protein>
    <submittedName>
        <fullName evidence="5">HTH CENPB-type domain-containing protein</fullName>
    </submittedName>
</protein>
<gene>
    <name evidence="5" type="ORF">TNCV_2568691</name>
</gene>
<evidence type="ECO:0000313" key="6">
    <source>
        <dbReference type="Proteomes" id="UP000887159"/>
    </source>
</evidence>
<name>A0A8X6WKM9_TRICX</name>
<evidence type="ECO:0000256" key="2">
    <source>
        <dbReference type="ARBA" id="ARBA00023125"/>
    </source>
</evidence>